<keyword evidence="1" id="KW-0472">Membrane</keyword>
<dbReference type="AlphaFoldDB" id="A7GYW9"/>
<dbReference type="OrthoDB" id="5361903at2"/>
<feature type="transmembrane region" description="Helical" evidence="1">
    <location>
        <begin position="46"/>
        <end position="64"/>
    </location>
</feature>
<dbReference type="HOGENOM" id="CLU_108349_1_0_7"/>
<evidence type="ECO:0000313" key="2">
    <source>
        <dbReference type="EMBL" id="EAU00261.1"/>
    </source>
</evidence>
<dbReference type="EMBL" id="CP000767">
    <property type="protein sequence ID" value="EAU00261.1"/>
    <property type="molecule type" value="Genomic_DNA"/>
</dbReference>
<evidence type="ECO:0000256" key="1">
    <source>
        <dbReference type="SAM" id="Phobius"/>
    </source>
</evidence>
<accession>A7GYW9</accession>
<name>A7GYW9_CAMC5</name>
<sequence length="167" mass="18749">MFENNNKLEVVFKYVILVLLIASVTISFVSGMMFLQGDFGETSMDAHMVAGIMLVALAIVHTYIKRRKLKKLTRELKNIIKGEPVQLDCNTARFINALKDVSVSELSDRLGADVAEILNRNGIKVGSKSENLGQVCENNDEKMFYIFVVLVEEIFAKEGSNLKKEED</sequence>
<reference evidence="2" key="1">
    <citation type="submission" date="2016-07" db="EMBL/GenBank/DDBJ databases">
        <title>Comparative genomics of the Campylobacter concisus group.</title>
        <authorList>
            <person name="Miller W.G."/>
            <person name="Yee E."/>
            <person name="Chapman M.H."/>
            <person name="Huynh S."/>
            <person name="Bono J.L."/>
            <person name="On S.L.W."/>
            <person name="StLeger J."/>
            <person name="Foster G."/>
            <person name="Parker C.T."/>
        </authorList>
    </citation>
    <scope>NUCLEOTIDE SEQUENCE</scope>
    <source>
        <strain evidence="2">525.92</strain>
    </source>
</reference>
<proteinExistence type="predicted"/>
<dbReference type="STRING" id="360105.CCV52592_1854"/>
<dbReference type="KEGG" id="ccv:CCV52592_1854"/>
<dbReference type="Proteomes" id="UP000006380">
    <property type="component" value="Chromosome"/>
</dbReference>
<keyword evidence="3" id="KW-1185">Reference proteome</keyword>
<feature type="transmembrane region" description="Helical" evidence="1">
    <location>
        <begin position="12"/>
        <end position="34"/>
    </location>
</feature>
<dbReference type="RefSeq" id="WP_011992384.1">
    <property type="nucleotide sequence ID" value="NC_009715.2"/>
</dbReference>
<gene>
    <name evidence="2" type="ORF">CCV52592_1854</name>
</gene>
<keyword evidence="1" id="KW-0812">Transmembrane</keyword>
<organism evidence="2 3">
    <name type="scientific">Campylobacter curvus (strain 525.92)</name>
    <dbReference type="NCBI Taxonomy" id="360105"/>
    <lineage>
        <taxon>Bacteria</taxon>
        <taxon>Pseudomonadati</taxon>
        <taxon>Campylobacterota</taxon>
        <taxon>Epsilonproteobacteria</taxon>
        <taxon>Campylobacterales</taxon>
        <taxon>Campylobacteraceae</taxon>
        <taxon>Campylobacter</taxon>
    </lineage>
</organism>
<protein>
    <submittedName>
        <fullName evidence="2">Membrane protein</fullName>
    </submittedName>
</protein>
<evidence type="ECO:0000313" key="3">
    <source>
        <dbReference type="Proteomes" id="UP000006380"/>
    </source>
</evidence>
<keyword evidence="1" id="KW-1133">Transmembrane helix</keyword>